<dbReference type="Pfam" id="PF13091">
    <property type="entry name" value="PLDc_2"/>
    <property type="match status" value="1"/>
</dbReference>
<proteinExistence type="predicted"/>
<gene>
    <name evidence="2" type="ORF">AVDCRST_MAG68-5677</name>
</gene>
<reference evidence="2" key="1">
    <citation type="submission" date="2020-02" db="EMBL/GenBank/DDBJ databases">
        <authorList>
            <person name="Meier V. D."/>
        </authorList>
    </citation>
    <scope>NUCLEOTIDE SEQUENCE</scope>
    <source>
        <strain evidence="2">AVDCRST_MAG68</strain>
    </source>
</reference>
<dbReference type="CDD" id="cd09117">
    <property type="entry name" value="PLDc_Bfil_DEXD_like"/>
    <property type="match status" value="1"/>
</dbReference>
<accession>A0A6J4MXG5</accession>
<dbReference type="EMBL" id="CADCTW010000243">
    <property type="protein sequence ID" value="CAA9370272.1"/>
    <property type="molecule type" value="Genomic_DNA"/>
</dbReference>
<dbReference type="InterPro" id="IPR025202">
    <property type="entry name" value="PLD-like_dom"/>
</dbReference>
<dbReference type="Gene3D" id="3.30.870.10">
    <property type="entry name" value="Endonuclease Chain A"/>
    <property type="match status" value="1"/>
</dbReference>
<organism evidence="2">
    <name type="scientific">uncultured Gemmatimonadota bacterium</name>
    <dbReference type="NCBI Taxonomy" id="203437"/>
    <lineage>
        <taxon>Bacteria</taxon>
        <taxon>Pseudomonadati</taxon>
        <taxon>Gemmatimonadota</taxon>
        <taxon>environmental samples</taxon>
    </lineage>
</organism>
<protein>
    <recommendedName>
        <fullName evidence="1">Phospholipase D-like domain-containing protein</fullName>
    </recommendedName>
</protein>
<name>A0A6J4MXG5_9BACT</name>
<dbReference type="AlphaFoldDB" id="A0A6J4MXG5"/>
<feature type="domain" description="Phospholipase D-like" evidence="1">
    <location>
        <begin position="140"/>
        <end position="203"/>
    </location>
</feature>
<dbReference type="SUPFAM" id="SSF56024">
    <property type="entry name" value="Phospholipase D/nuclease"/>
    <property type="match status" value="1"/>
</dbReference>
<sequence>MRIYTRDRSPDLRHGLLTHLLDAFDAPPGDLLLISPWLRDVDLPVADAGHFSTVFGGHRERVALSELLGRLVARHRVVVVVKPPAELIPLDRLRRLVQVLAARAALLAEVRIRDFDVTERTAVTFGTEAEGLEQEFTKHAATLHMVSALRATGAEIRFLDNLHAKFLWSRAGAMLGSANFTNAGFGRNEELMVEITTREEHERLGATALEFVGRATAAAAYDLGAGLRSAGIQPAQFHEWPSVLEVGGRAQAASLTRELQTFLP</sequence>
<evidence type="ECO:0000313" key="2">
    <source>
        <dbReference type="EMBL" id="CAA9370272.1"/>
    </source>
</evidence>
<evidence type="ECO:0000259" key="1">
    <source>
        <dbReference type="Pfam" id="PF13091"/>
    </source>
</evidence>